<dbReference type="EMBL" id="GGEC01009339">
    <property type="protein sequence ID" value="MBW89822.1"/>
    <property type="molecule type" value="Transcribed_RNA"/>
</dbReference>
<reference evidence="1" key="1">
    <citation type="submission" date="2018-02" db="EMBL/GenBank/DDBJ databases">
        <title>Rhizophora mucronata_Transcriptome.</title>
        <authorList>
            <person name="Meera S.P."/>
            <person name="Sreeshan A."/>
            <person name="Augustine A."/>
        </authorList>
    </citation>
    <scope>NUCLEOTIDE SEQUENCE</scope>
    <source>
        <tissue evidence="1">Leaf</tissue>
    </source>
</reference>
<accession>A0A2P2J8M4</accession>
<dbReference type="AlphaFoldDB" id="A0A2P2J8M4"/>
<evidence type="ECO:0000313" key="1">
    <source>
        <dbReference type="EMBL" id="MBW89822.1"/>
    </source>
</evidence>
<organism evidence="1">
    <name type="scientific">Rhizophora mucronata</name>
    <name type="common">Asiatic mangrove</name>
    <dbReference type="NCBI Taxonomy" id="61149"/>
    <lineage>
        <taxon>Eukaryota</taxon>
        <taxon>Viridiplantae</taxon>
        <taxon>Streptophyta</taxon>
        <taxon>Embryophyta</taxon>
        <taxon>Tracheophyta</taxon>
        <taxon>Spermatophyta</taxon>
        <taxon>Magnoliopsida</taxon>
        <taxon>eudicotyledons</taxon>
        <taxon>Gunneridae</taxon>
        <taxon>Pentapetalae</taxon>
        <taxon>rosids</taxon>
        <taxon>fabids</taxon>
        <taxon>Malpighiales</taxon>
        <taxon>Rhizophoraceae</taxon>
        <taxon>Rhizophora</taxon>
    </lineage>
</organism>
<name>A0A2P2J8M4_RHIMU</name>
<proteinExistence type="predicted"/>
<sequence>MAVSLNALRQLMTSGNSCPTDN</sequence>
<protein>
    <submittedName>
        <fullName evidence="1">Uncharacterized protein</fullName>
    </submittedName>
</protein>